<feature type="transmembrane region" description="Helical" evidence="3">
    <location>
        <begin position="798"/>
        <end position="821"/>
    </location>
</feature>
<reference evidence="5" key="1">
    <citation type="journal article" date="2019" name="Int. J. Syst. Evol. Microbiol.">
        <title>The Global Catalogue of Microorganisms (GCM) 10K type strain sequencing project: providing services to taxonomists for standard genome sequencing and annotation.</title>
        <authorList>
            <consortium name="The Broad Institute Genomics Platform"/>
            <consortium name="The Broad Institute Genome Sequencing Center for Infectious Disease"/>
            <person name="Wu L."/>
            <person name="Ma J."/>
        </authorList>
    </citation>
    <scope>NUCLEOTIDE SEQUENCE [LARGE SCALE GENOMIC DNA]</scope>
    <source>
        <strain evidence="5">ICMP 19430</strain>
    </source>
</reference>
<feature type="compositionally biased region" description="Basic and acidic residues" evidence="2">
    <location>
        <begin position="30"/>
        <end position="49"/>
    </location>
</feature>
<keyword evidence="1" id="KW-0175">Coiled coil</keyword>
<accession>A0ABW2MFU3</accession>
<feature type="compositionally biased region" description="Basic and acidic residues" evidence="2">
    <location>
        <begin position="352"/>
        <end position="367"/>
    </location>
</feature>
<feature type="region of interest" description="Disordered" evidence="2">
    <location>
        <begin position="857"/>
        <end position="886"/>
    </location>
</feature>
<proteinExistence type="predicted"/>
<dbReference type="Proteomes" id="UP001596509">
    <property type="component" value="Unassembled WGS sequence"/>
</dbReference>
<name>A0ABW2MFU3_9ACTN</name>
<feature type="compositionally biased region" description="Basic and acidic residues" evidence="2">
    <location>
        <begin position="14"/>
        <end position="23"/>
    </location>
</feature>
<dbReference type="RefSeq" id="WP_319283726.1">
    <property type="nucleotide sequence ID" value="NZ_JBHTCK010000006.1"/>
</dbReference>
<feature type="region of interest" description="Disordered" evidence="2">
    <location>
        <begin position="176"/>
        <end position="367"/>
    </location>
</feature>
<evidence type="ECO:0000313" key="4">
    <source>
        <dbReference type="EMBL" id="MFC7353169.1"/>
    </source>
</evidence>
<feature type="compositionally biased region" description="Basic and acidic residues" evidence="2">
    <location>
        <begin position="179"/>
        <end position="216"/>
    </location>
</feature>
<protein>
    <submittedName>
        <fullName evidence="4">Uncharacterized protein</fullName>
    </submittedName>
</protein>
<evidence type="ECO:0000256" key="2">
    <source>
        <dbReference type="SAM" id="MobiDB-lite"/>
    </source>
</evidence>
<feature type="compositionally biased region" description="Low complexity" evidence="2">
    <location>
        <begin position="144"/>
        <end position="155"/>
    </location>
</feature>
<keyword evidence="5" id="KW-1185">Reference proteome</keyword>
<feature type="compositionally biased region" description="Basic and acidic residues" evidence="2">
    <location>
        <begin position="865"/>
        <end position="882"/>
    </location>
</feature>
<keyword evidence="3" id="KW-0472">Membrane</keyword>
<evidence type="ECO:0000256" key="3">
    <source>
        <dbReference type="SAM" id="Phobius"/>
    </source>
</evidence>
<dbReference type="EMBL" id="JBHTCK010000006">
    <property type="protein sequence ID" value="MFC7353169.1"/>
    <property type="molecule type" value="Genomic_DNA"/>
</dbReference>
<sequence>MKAVPEKPSATPQPRHEAVRAPDLDAVAVPERDAVPVPERDGSRPDAARTEQTATSPASRVPDRRSVQRLQRLAGNGAVSRLVAQRYTAPVKPSPAQSPRFRNVKTDVAAKKTRLAAHAPAATESKASQDAAVAPPDDKEAQGKAANAEKMNAAKPGEFDKAAFIAAVDKAIDAQAPKNLDEADKFSKSGKADQVKAEVDGKVTDGKESSAKDIDTATKAPPDTSAAKDKDVTPLTPDQAPGNPGAPSATDAVPEKQPAAVTDFSEGPAENDKAMADAEVTEEQLAKGNEPEFNEALSAKKTSEADAAKAPAKGKAAEDQQLSSAKQNAAASGAQAMSALTATRATAGKQVDGGKNDTKSKDEKKRAEVTAKLRHVYDGTKKDVEDTLSGLDKKVDSAFTAGEKSARDAFTADHKSRMKKYKDKRYSGLMGKGRWVKDKFAGLPKEADALYQESRKLYVAKMRTVISSVADIIGAELGKAKARIAKGRTELKAEVDKLPADLRQFGEEAAKDFAGKFDDLEATVNEKSEQLVQDLAQKYTAALNKIDEEIKKLQEANRGLIDKAKDAIVGAIKTINELKNLLLGILAKAASAIMKIIKDPIGFLGNLVKAVGAGLNLFITNIADHLKTGVVSWLLGTAVKAGLDLPARFDLKGIIQLIGSMLGLTWDNIRTRVTRKGVPDEAMSAVETSVPVAKNLAAEGPAGAVKEIQAEAGDLKATILGKLTTYLIPTVLIAGITWIISLLNPASAFVRAVKGIIDIVTFIVTQGAQIVDFVNAVLDAVIAIANGGQAGVPKLIEAALATSVPLLIGFLAALLGIGGLANKVKSVFQSVSRPVTRAIDKIVDFIAKKGKALWNKLRKERKGKGKEEKRKKGNPENEDKNRRLSQGVRAATKELNKYHGQLVPQDEVKPRLSSIKSRYRLTELRIREDGDQWRVEGAVNPRQQSPTEAPTRALLKESIRKSLAYYAPKHVTEKIHVDWAQQIEKAKIGGISIWKKDDLSGTELEALNSLQKAGSVTSLMGYFDEARGKELAESGIFHKYALHNRSPQPPHSVRKEFITALGNSVLKRLKRGGAERINSLAGEEGDDKLINDLPKIGFNLTDYRYGLFTDLPGAGAKADPTLKDAVEKSKEIGPDKPIINFLKEMVKPGGEVSGINAQEFQRLWQVGANAEWVKEQFRGVSPGRHEWIPSNYIGRVLDVAIATRSELGVEQAKKWITLQSELRSFTCDVIWDLRVNPDTTAITRENFHTHTGGFSDNTYSAIADPIYHGDPSRRNEQQEPGVRIESGGLRGIFEKYIERVGASGATPLGFLDELREKLKNGDIMWDGKLNPDLPERVLDLPVNGTYKKKKVTIAEETGNANITTVEVTGITVRTMAEMQRENYFRVLRNFTSAERKLNAV</sequence>
<comment type="caution">
    <text evidence="4">The sequence shown here is derived from an EMBL/GenBank/DDBJ whole genome shotgun (WGS) entry which is preliminary data.</text>
</comment>
<feature type="coiled-coil region" evidence="1">
    <location>
        <begin position="525"/>
        <end position="581"/>
    </location>
</feature>
<evidence type="ECO:0000256" key="1">
    <source>
        <dbReference type="SAM" id="Coils"/>
    </source>
</evidence>
<feature type="transmembrane region" description="Helical" evidence="3">
    <location>
        <begin position="726"/>
        <end position="744"/>
    </location>
</feature>
<feature type="compositionally biased region" description="Low complexity" evidence="2">
    <location>
        <begin position="323"/>
        <end position="342"/>
    </location>
</feature>
<gene>
    <name evidence="4" type="ORF">ACFQW9_21210</name>
</gene>
<keyword evidence="3" id="KW-1133">Transmembrane helix</keyword>
<keyword evidence="3" id="KW-0812">Transmembrane</keyword>
<organism evidence="4 5">
    <name type="scientific">Streptomyces caviscabies</name>
    <dbReference type="NCBI Taxonomy" id="90079"/>
    <lineage>
        <taxon>Bacteria</taxon>
        <taxon>Bacillati</taxon>
        <taxon>Actinomycetota</taxon>
        <taxon>Actinomycetes</taxon>
        <taxon>Kitasatosporales</taxon>
        <taxon>Streptomycetaceae</taxon>
        <taxon>Streptomyces</taxon>
    </lineage>
</organism>
<feature type="region of interest" description="Disordered" evidence="2">
    <location>
        <begin position="1"/>
        <end position="156"/>
    </location>
</feature>
<evidence type="ECO:0000313" key="5">
    <source>
        <dbReference type="Proteomes" id="UP001596509"/>
    </source>
</evidence>